<keyword evidence="1" id="KW-0732">Signal</keyword>
<accession>A0A7D7LSF2</accession>
<sequence length="233" mass="27485">MKIYQTLLVFLLFVTVSVKAQDTIMVKSLSEYPQDQLKVDEFGQKYFYDEDQKAKIYEINGETVVIMDELVLKKGPVFNNQLDRNYYFFLNKKLARVYPLFVAALAQYNGIQADIATMDRNTQKKYIRERQANLANQYEKQLRDLTTTEGRVFAKLMHRGTGKTVFEIIRELRGGWSAFWWNVKGNIAEVDIKEPYDPYRNRTDLYIESLLQSNWNYGYLQPYPGAQNYRVTK</sequence>
<dbReference type="Proteomes" id="UP000515349">
    <property type="component" value="Chromosome"/>
</dbReference>
<dbReference type="KEGG" id="cbau:H1R16_01620"/>
<organism evidence="3 4">
    <name type="scientific">Marnyiella aurantia</name>
    <dbReference type="NCBI Taxonomy" id="2758037"/>
    <lineage>
        <taxon>Bacteria</taxon>
        <taxon>Pseudomonadati</taxon>
        <taxon>Bacteroidota</taxon>
        <taxon>Flavobacteriia</taxon>
        <taxon>Flavobacteriales</taxon>
        <taxon>Weeksellaceae</taxon>
        <taxon>Marnyiella</taxon>
    </lineage>
</organism>
<keyword evidence="5" id="KW-1185">Reference proteome</keyword>
<dbReference type="InterPro" id="IPR025636">
    <property type="entry name" value="DUF4294"/>
</dbReference>
<feature type="signal peptide" evidence="1">
    <location>
        <begin position="1"/>
        <end position="20"/>
    </location>
</feature>
<evidence type="ECO:0000313" key="5">
    <source>
        <dbReference type="Proteomes" id="UP000539710"/>
    </source>
</evidence>
<dbReference type="EMBL" id="JACEUX010000001">
    <property type="protein sequence ID" value="MBA5245863.1"/>
    <property type="molecule type" value="Genomic_DNA"/>
</dbReference>
<name>A0A7D7LSF2_9FLAO</name>
<feature type="chain" id="PRO_5044656236" evidence="1">
    <location>
        <begin position="21"/>
        <end position="233"/>
    </location>
</feature>
<reference evidence="3 4" key="1">
    <citation type="submission" date="2020-07" db="EMBL/GenBank/DDBJ databases">
        <title>Chryseobacterium sp.cx-624.</title>
        <authorList>
            <person name="Yang C."/>
        </authorList>
    </citation>
    <scope>NUCLEOTIDE SEQUENCE [LARGE SCALE GENOMIC DNA]</scope>
    <source>
        <strain evidence="3">Cx-624</strain>
        <strain evidence="4">cx-624</strain>
    </source>
</reference>
<evidence type="ECO:0000313" key="2">
    <source>
        <dbReference type="EMBL" id="MBA5245863.1"/>
    </source>
</evidence>
<proteinExistence type="predicted"/>
<dbReference type="AlphaFoldDB" id="A0A7D7LSF2"/>
<reference evidence="5" key="2">
    <citation type="submission" date="2020-07" db="EMBL/GenBank/DDBJ databases">
        <title>Flavobacterium sp. xlx-214.</title>
        <authorList>
            <person name="Yang C."/>
        </authorList>
    </citation>
    <scope>NUCLEOTIDE SEQUENCE [LARGE SCALE GENOMIC DNA]</scope>
    <source>
        <strain evidence="5">CX-624</strain>
    </source>
</reference>
<dbReference type="Proteomes" id="UP000539710">
    <property type="component" value="Unassembled WGS sequence"/>
</dbReference>
<reference evidence="2" key="3">
    <citation type="submission" date="2020-07" db="EMBL/GenBank/DDBJ databases">
        <authorList>
            <person name="Yang C."/>
        </authorList>
    </citation>
    <scope>NUCLEOTIDE SEQUENCE</scope>
    <source>
        <strain evidence="2">Cx-624</strain>
    </source>
</reference>
<dbReference type="EMBL" id="CP059472">
    <property type="protein sequence ID" value="QMS98737.1"/>
    <property type="molecule type" value="Genomic_DNA"/>
</dbReference>
<dbReference type="RefSeq" id="WP_181885977.1">
    <property type="nucleotide sequence ID" value="NZ_CP059472.1"/>
</dbReference>
<evidence type="ECO:0000313" key="3">
    <source>
        <dbReference type="EMBL" id="QMS98737.1"/>
    </source>
</evidence>
<evidence type="ECO:0000313" key="4">
    <source>
        <dbReference type="Proteomes" id="UP000515349"/>
    </source>
</evidence>
<evidence type="ECO:0000256" key="1">
    <source>
        <dbReference type="SAM" id="SignalP"/>
    </source>
</evidence>
<dbReference type="Pfam" id="PF14127">
    <property type="entry name" value="DUF4294"/>
    <property type="match status" value="1"/>
</dbReference>
<gene>
    <name evidence="3" type="ORF">H1R16_01620</name>
    <name evidence="2" type="ORF">H2507_01650</name>
</gene>
<protein>
    <submittedName>
        <fullName evidence="3">DUF4294 domain-containing protein</fullName>
    </submittedName>
</protein>